<organism evidence="1 2">
    <name type="scientific">Funneliformis geosporum</name>
    <dbReference type="NCBI Taxonomy" id="1117311"/>
    <lineage>
        <taxon>Eukaryota</taxon>
        <taxon>Fungi</taxon>
        <taxon>Fungi incertae sedis</taxon>
        <taxon>Mucoromycota</taxon>
        <taxon>Glomeromycotina</taxon>
        <taxon>Glomeromycetes</taxon>
        <taxon>Glomerales</taxon>
        <taxon>Glomeraceae</taxon>
        <taxon>Funneliformis</taxon>
    </lineage>
</organism>
<evidence type="ECO:0000313" key="1">
    <source>
        <dbReference type="EMBL" id="CAI2192503.1"/>
    </source>
</evidence>
<evidence type="ECO:0000313" key="2">
    <source>
        <dbReference type="Proteomes" id="UP001153678"/>
    </source>
</evidence>
<gene>
    <name evidence="1" type="ORF">FWILDA_LOCUS15609</name>
</gene>
<dbReference type="Proteomes" id="UP001153678">
    <property type="component" value="Unassembled WGS sequence"/>
</dbReference>
<sequence length="169" mass="19583">MFSLFRQNITIPLFGTFARKKINFSPIVQWFAFLRASRSIYSTKAKEENQENVKKIDNQLELCKDPKPVYIFVDNSNIFIEGKYPIGMLEKIGIFDHNRNSKCFNQFRIDHDLLLATVQGKLDMALVSSIFEVMLTKKPGTIALVASDSDYESMTTLAMKHNWIVETWF</sequence>
<name>A0A9W4T4K6_9GLOM</name>
<comment type="caution">
    <text evidence="1">The sequence shown here is derived from an EMBL/GenBank/DDBJ whole genome shotgun (WGS) entry which is preliminary data.</text>
</comment>
<dbReference type="AlphaFoldDB" id="A0A9W4T4K6"/>
<reference evidence="1" key="1">
    <citation type="submission" date="2022-08" db="EMBL/GenBank/DDBJ databases">
        <authorList>
            <person name="Kallberg Y."/>
            <person name="Tangrot J."/>
            <person name="Rosling A."/>
        </authorList>
    </citation>
    <scope>NUCLEOTIDE SEQUENCE</scope>
    <source>
        <strain evidence="1">Wild A</strain>
    </source>
</reference>
<dbReference type="OrthoDB" id="10452984at2759"/>
<dbReference type="EMBL" id="CAMKVN010008409">
    <property type="protein sequence ID" value="CAI2192503.1"/>
    <property type="molecule type" value="Genomic_DNA"/>
</dbReference>
<accession>A0A9W4T4K6</accession>
<keyword evidence="2" id="KW-1185">Reference proteome</keyword>
<proteinExistence type="predicted"/>
<protein>
    <submittedName>
        <fullName evidence="1">1019_t:CDS:1</fullName>
    </submittedName>
</protein>